<organism evidence="3 4">
    <name type="scientific">Pandoravirus salinus</name>
    <dbReference type="NCBI Taxonomy" id="1349410"/>
    <lineage>
        <taxon>Viruses</taxon>
        <taxon>Pandoravirus</taxon>
    </lineage>
</organism>
<feature type="transmembrane region" description="Helical" evidence="2">
    <location>
        <begin position="50"/>
        <end position="73"/>
    </location>
</feature>
<evidence type="ECO:0000256" key="1">
    <source>
        <dbReference type="SAM" id="MobiDB-lite"/>
    </source>
</evidence>
<dbReference type="GeneID" id="16605187"/>
<reference evidence="3 4" key="1">
    <citation type="journal article" date="2013" name="Science">
        <title>Pandoraviruses: amoeba viruses with genomes up to 2.5 Mb reaching that of parasitic eukaryotes.</title>
        <authorList>
            <person name="Philippe N."/>
            <person name="Legendre M."/>
            <person name="Doutre G."/>
            <person name="Coute Y."/>
            <person name="Poirot O."/>
            <person name="Lescot M."/>
            <person name="Arslan D."/>
            <person name="Seltzer V."/>
            <person name="Bertaux L."/>
            <person name="Bruley C."/>
            <person name="Garin J."/>
            <person name="Claverie J.M."/>
            <person name="Abergel C."/>
        </authorList>
    </citation>
    <scope>NUCLEOTIDE SEQUENCE [LARGE SCALE GENOMIC DNA]</scope>
</reference>
<sequence>MPRARQVIVGCAIVAIAVELVLAVALAVVVSRSAHDAAIHHYQEQVVARLVITMFAVALGTPLAMMLGLVFIVTKEQPGTRVLAAQIDHVFSASEAVEVSHAIDADLAHGDAIMSALAESTWCGRPQRDPALCHHAWRVHQWGHLALGIYWFAGNGFDGLGWFHVRGCANPCVPDGTTLLAWTQAYREREGVCDNRRFSYEFRGTLTSDPDGALVIGGTWDRHTAGEGADVRPGDIVHGEFVLVRAPGPQGNLEEVAPTHDNVNGNNLDGEGPIDEDPVGRVHTPASTAT</sequence>
<evidence type="ECO:0000313" key="3">
    <source>
        <dbReference type="EMBL" id="AGO83400.1"/>
    </source>
</evidence>
<keyword evidence="2" id="KW-0812">Transmembrane</keyword>
<keyword evidence="4" id="KW-1185">Reference proteome</keyword>
<protein>
    <submittedName>
        <fullName evidence="3">Uncharacterized protein</fullName>
    </submittedName>
</protein>
<dbReference type="EMBL" id="KC977571">
    <property type="protein sequence ID" value="AGO83400.1"/>
    <property type="molecule type" value="Genomic_DNA"/>
</dbReference>
<name>S4VZZ3_9VIRU</name>
<gene>
    <name evidence="3" type="ORF">psal_cds_29</name>
</gene>
<accession>S4VZZ3</accession>
<dbReference type="RefSeq" id="YP_008436462.1">
    <property type="nucleotide sequence ID" value="NC_022098.1"/>
</dbReference>
<keyword evidence="2" id="KW-0472">Membrane</keyword>
<feature type="transmembrane region" description="Helical" evidence="2">
    <location>
        <begin position="7"/>
        <end position="30"/>
    </location>
</feature>
<feature type="region of interest" description="Disordered" evidence="1">
    <location>
        <begin position="250"/>
        <end position="290"/>
    </location>
</feature>
<keyword evidence="2" id="KW-1133">Transmembrane helix</keyword>
<dbReference type="KEGG" id="vg:16605187"/>
<proteinExistence type="predicted"/>
<evidence type="ECO:0000313" key="4">
    <source>
        <dbReference type="Proteomes" id="UP000204584"/>
    </source>
</evidence>
<dbReference type="Proteomes" id="UP000204584">
    <property type="component" value="Segment"/>
</dbReference>
<evidence type="ECO:0000256" key="2">
    <source>
        <dbReference type="SAM" id="Phobius"/>
    </source>
</evidence>